<keyword evidence="2 5" id="KW-0238">DNA-binding</keyword>
<dbReference type="Gene3D" id="1.10.10.60">
    <property type="entry name" value="Homeodomain-like"/>
    <property type="match status" value="1"/>
</dbReference>
<dbReference type="SMART" id="SM00389">
    <property type="entry name" value="HOX"/>
    <property type="match status" value="1"/>
</dbReference>
<dbReference type="PROSITE" id="PS50071">
    <property type="entry name" value="HOMEOBOX_2"/>
    <property type="match status" value="1"/>
</dbReference>
<comment type="caution">
    <text evidence="9">The sequence shown here is derived from an EMBL/GenBank/DDBJ whole genome shotgun (WGS) entry which is preliminary data.</text>
</comment>
<evidence type="ECO:0000256" key="6">
    <source>
        <dbReference type="RuleBase" id="RU000682"/>
    </source>
</evidence>
<dbReference type="PANTHER" id="PTHR24323">
    <property type="entry name" value="CEH-10 HOMEODOMAIN-CONTAINING HOMOLOG"/>
    <property type="match status" value="1"/>
</dbReference>
<dbReference type="Proteomes" id="UP000242525">
    <property type="component" value="Unassembled WGS sequence"/>
</dbReference>
<feature type="compositionally biased region" description="Low complexity" evidence="7">
    <location>
        <begin position="697"/>
        <end position="712"/>
    </location>
</feature>
<feature type="compositionally biased region" description="Polar residues" evidence="7">
    <location>
        <begin position="489"/>
        <end position="513"/>
    </location>
</feature>
<dbReference type="InterPro" id="IPR051775">
    <property type="entry name" value="Homeobox_domain"/>
</dbReference>
<feature type="region of interest" description="Disordered" evidence="7">
    <location>
        <begin position="851"/>
        <end position="879"/>
    </location>
</feature>
<dbReference type="STRING" id="1173061.A0A0J9XBD3"/>
<feature type="compositionally biased region" description="Basic and acidic residues" evidence="7">
    <location>
        <begin position="910"/>
        <end position="919"/>
    </location>
</feature>
<protein>
    <recommendedName>
        <fullName evidence="8">Homeobox domain-containing protein</fullName>
    </recommendedName>
</protein>
<dbReference type="CDD" id="cd00086">
    <property type="entry name" value="homeodomain"/>
    <property type="match status" value="1"/>
</dbReference>
<accession>A0A0J9XBD3</accession>
<dbReference type="AlphaFoldDB" id="A0A0J9XBD3"/>
<feature type="region of interest" description="Disordered" evidence="7">
    <location>
        <begin position="475"/>
        <end position="513"/>
    </location>
</feature>
<dbReference type="OrthoDB" id="6159439at2759"/>
<feature type="region of interest" description="Disordered" evidence="7">
    <location>
        <begin position="635"/>
        <end position="769"/>
    </location>
</feature>
<feature type="compositionally biased region" description="Low complexity" evidence="7">
    <location>
        <begin position="74"/>
        <end position="101"/>
    </location>
</feature>
<evidence type="ECO:0000256" key="5">
    <source>
        <dbReference type="PROSITE-ProRule" id="PRU00108"/>
    </source>
</evidence>
<reference evidence="9" key="1">
    <citation type="submission" date="2014-03" db="EMBL/GenBank/DDBJ databases">
        <authorList>
            <person name="Casaregola S."/>
        </authorList>
    </citation>
    <scope>NUCLEOTIDE SEQUENCE [LARGE SCALE GENOMIC DNA]</scope>
    <source>
        <strain evidence="9">CLIB 918</strain>
    </source>
</reference>
<dbReference type="PROSITE" id="PS00027">
    <property type="entry name" value="HOMEOBOX_1"/>
    <property type="match status" value="1"/>
</dbReference>
<evidence type="ECO:0000313" key="10">
    <source>
        <dbReference type="Proteomes" id="UP000242525"/>
    </source>
</evidence>
<feature type="region of interest" description="Disordered" evidence="7">
    <location>
        <begin position="66"/>
        <end position="101"/>
    </location>
</feature>
<dbReference type="InterPro" id="IPR001356">
    <property type="entry name" value="HD"/>
</dbReference>
<gene>
    <name evidence="9" type="ORF">BN980_GECA08s01616g</name>
</gene>
<evidence type="ECO:0000256" key="3">
    <source>
        <dbReference type="ARBA" id="ARBA00023155"/>
    </source>
</evidence>
<dbReference type="SUPFAM" id="SSF46689">
    <property type="entry name" value="Homeodomain-like"/>
    <property type="match status" value="1"/>
</dbReference>
<dbReference type="GO" id="GO:0000976">
    <property type="term" value="F:transcription cis-regulatory region binding"/>
    <property type="evidence" value="ECO:0007669"/>
    <property type="project" value="TreeGrafter"/>
</dbReference>
<proteinExistence type="predicted"/>
<dbReference type="Pfam" id="PF00046">
    <property type="entry name" value="Homeodomain"/>
    <property type="match status" value="1"/>
</dbReference>
<name>A0A0J9XBD3_GEOCN</name>
<dbReference type="PANTHER" id="PTHR24323:SF7">
    <property type="entry name" value="HOMEOBOX DOMAIN-CONTAINING PROTEIN"/>
    <property type="match status" value="1"/>
</dbReference>
<evidence type="ECO:0000256" key="2">
    <source>
        <dbReference type="ARBA" id="ARBA00023125"/>
    </source>
</evidence>
<feature type="compositionally biased region" description="Basic and acidic residues" evidence="7">
    <location>
        <begin position="657"/>
        <end position="666"/>
    </location>
</feature>
<feature type="region of interest" description="Disordered" evidence="7">
    <location>
        <begin position="272"/>
        <end position="293"/>
    </location>
</feature>
<feature type="compositionally biased region" description="Low complexity" evidence="7">
    <location>
        <begin position="728"/>
        <end position="769"/>
    </location>
</feature>
<feature type="domain" description="Homeobox" evidence="8">
    <location>
        <begin position="157"/>
        <end position="217"/>
    </location>
</feature>
<dbReference type="GO" id="GO:0005634">
    <property type="term" value="C:nucleus"/>
    <property type="evidence" value="ECO:0007669"/>
    <property type="project" value="UniProtKB-SubCell"/>
</dbReference>
<feature type="compositionally biased region" description="Polar residues" evidence="7">
    <location>
        <begin position="670"/>
        <end position="688"/>
    </location>
</feature>
<feature type="compositionally biased region" description="Low complexity" evidence="7">
    <location>
        <begin position="278"/>
        <end position="288"/>
    </location>
</feature>
<evidence type="ECO:0000259" key="8">
    <source>
        <dbReference type="PROSITE" id="PS50071"/>
    </source>
</evidence>
<keyword evidence="3 5" id="KW-0371">Homeobox</keyword>
<keyword evidence="10" id="KW-1185">Reference proteome</keyword>
<evidence type="ECO:0000256" key="1">
    <source>
        <dbReference type="ARBA" id="ARBA00004123"/>
    </source>
</evidence>
<keyword evidence="4 5" id="KW-0539">Nucleus</keyword>
<feature type="DNA-binding region" description="Homeobox" evidence="5">
    <location>
        <begin position="159"/>
        <end position="218"/>
    </location>
</feature>
<feature type="region of interest" description="Disordered" evidence="7">
    <location>
        <begin position="525"/>
        <end position="569"/>
    </location>
</feature>
<sequence length="1096" mass="119965">MSNQEPFSISGPDNNLYYSGSSLEFLQDVSQDMDISSTYMTPFSSVIDTTNNNIGSAQFIQQPSTSFFQPGLLDPQQQSQQQQSQHPQQPHQPQQQDHQQQQYFHGVLDNMALSQDSQFMVPSDNGLSYVSKPILKTVASMPNIKPTTFPHVTKTETSTPNTRKRIPAAKTQILEASFQKNPKPDRDSRDALSKETNLPIRNIQIWFQNRRAKARSKEEEMMAKTTGTEPLTGVDLNSTTELTQKPDRGHLSLNLVQSNLTNLKNVNPSYSFHQSHLTSPATTPSPSSLNHDTLYSANLSTSSLDTGLSSQEANSLKVSQNMAIVSGTTTADGNNFQQPVTFQKPQVLQTPYNNSMSAGSAKSVQQQYAYPQQPIIFTQPGAFAQTVQAPPMVIYNDQELLKLQQQQLQLQQQQLQQQHPQPMVIPQQFNFVNQQQQLKQFQQFQQYQQAQLRQQQQQQQQQQMAQRVQNPQFVFRQVPGGPASPQMPSPLSTTAQKPGQMFTSSPAASTSFQSTPLATTAAAIPTRQGNFRNQVPPGPRIRRSFSTSSPLSQTASSTVHKAPTRSTQKGPYIHANIHFSNTDLSSAVMSPNSPTFQVNQIPSPSTTISEIETYDDIASLASPIVSPFMPNMPAIRFPTDSKRPSQDYSVDEVASNGDHDLIEPTKRQRSNTQGSQIVRRLSSTSETSVRPVGDVTSPKSISSSPCNSSRKPLTPAPSANSTNDTHIAPTPSVPTIPATTSSSTVSAPTITTTTTMASNTTTKTLSTKKNAGRFNNTTIVRSPISGSFSTSTVSSAVAKKDNNKPTTSTFSVNIGSAGVSSFGSQGQQLVFPLNPVNGTNQFENESIATLSGNASTSANHGKETSFSGRSRANAQNANNGMGRFEVLTFHQYEKPMTPEDRRLKQKQKQQKNDSKDKTLKARSSTQAAKKRVSMVKEENEDIEKSFKKEENKEPGSDNLRNGRENPSMELMDSSMTVISTESTSSDSAPAETNTALTTTAASSGNSPLTIVPEIKSEPGVLAHDDIKPDNDVYMFDGDDTTIFTSSATVLDDEDFSNIMDYSFGGDHGTTGNLLMMHDPTIVDDNPVFLDDLTKYN</sequence>
<dbReference type="InterPro" id="IPR017970">
    <property type="entry name" value="Homeobox_CS"/>
</dbReference>
<organism evidence="9 10">
    <name type="scientific">Geotrichum candidum</name>
    <name type="common">Oospora lactis</name>
    <name type="synonym">Dipodascus geotrichum</name>
    <dbReference type="NCBI Taxonomy" id="1173061"/>
    <lineage>
        <taxon>Eukaryota</taxon>
        <taxon>Fungi</taxon>
        <taxon>Dikarya</taxon>
        <taxon>Ascomycota</taxon>
        <taxon>Saccharomycotina</taxon>
        <taxon>Dipodascomycetes</taxon>
        <taxon>Dipodascales</taxon>
        <taxon>Dipodascaceae</taxon>
        <taxon>Geotrichum</taxon>
    </lineage>
</organism>
<comment type="subcellular location">
    <subcellularLocation>
        <location evidence="1 5 6">Nucleus</location>
    </subcellularLocation>
</comment>
<feature type="compositionally biased region" description="Low complexity" evidence="7">
    <location>
        <begin position="544"/>
        <end position="558"/>
    </location>
</feature>
<evidence type="ECO:0000256" key="4">
    <source>
        <dbReference type="ARBA" id="ARBA00023242"/>
    </source>
</evidence>
<dbReference type="EMBL" id="CCBN010000008">
    <property type="protein sequence ID" value="CDO54594.1"/>
    <property type="molecule type" value="Genomic_DNA"/>
</dbReference>
<dbReference type="GO" id="GO:0000981">
    <property type="term" value="F:DNA-binding transcription factor activity, RNA polymerase II-specific"/>
    <property type="evidence" value="ECO:0007669"/>
    <property type="project" value="InterPro"/>
</dbReference>
<dbReference type="InterPro" id="IPR009057">
    <property type="entry name" value="Homeodomain-like_sf"/>
</dbReference>
<evidence type="ECO:0000313" key="9">
    <source>
        <dbReference type="EMBL" id="CDO54594.1"/>
    </source>
</evidence>
<feature type="compositionally biased region" description="Basic and acidic residues" evidence="7">
    <location>
        <begin position="934"/>
        <end position="963"/>
    </location>
</feature>
<evidence type="ECO:0000256" key="7">
    <source>
        <dbReference type="SAM" id="MobiDB-lite"/>
    </source>
</evidence>
<feature type="region of interest" description="Disordered" evidence="7">
    <location>
        <begin position="895"/>
        <end position="970"/>
    </location>
</feature>